<evidence type="ECO:0000313" key="2">
    <source>
        <dbReference type="EMBL" id="MCG7939498.1"/>
    </source>
</evidence>
<proteinExistence type="predicted"/>
<dbReference type="EMBL" id="JAEPDI010000006">
    <property type="protein sequence ID" value="MCG7939498.1"/>
    <property type="molecule type" value="Genomic_DNA"/>
</dbReference>
<comment type="caution">
    <text evidence="2">The sequence shown here is derived from an EMBL/GenBank/DDBJ whole genome shotgun (WGS) entry which is preliminary data.</text>
</comment>
<accession>A0A9E4N0S2</accession>
<feature type="domain" description="Phage head morphogenesis" evidence="1">
    <location>
        <begin position="471"/>
        <end position="601"/>
    </location>
</feature>
<dbReference type="NCBIfam" id="TIGR01641">
    <property type="entry name" value="phageSPP1_gp7"/>
    <property type="match status" value="1"/>
</dbReference>
<dbReference type="InterPro" id="IPR006528">
    <property type="entry name" value="Phage_head_morphogenesis_dom"/>
</dbReference>
<dbReference type="Proteomes" id="UP000886687">
    <property type="component" value="Unassembled WGS sequence"/>
</dbReference>
<organism evidence="2 3">
    <name type="scientific">Candidatus Thiodiazotropha lotti</name>
    <dbReference type="NCBI Taxonomy" id="2792787"/>
    <lineage>
        <taxon>Bacteria</taxon>
        <taxon>Pseudomonadati</taxon>
        <taxon>Pseudomonadota</taxon>
        <taxon>Gammaproteobacteria</taxon>
        <taxon>Chromatiales</taxon>
        <taxon>Sedimenticolaceae</taxon>
        <taxon>Candidatus Thiodiazotropha</taxon>
    </lineage>
</organism>
<evidence type="ECO:0000259" key="1">
    <source>
        <dbReference type="Pfam" id="PF04233"/>
    </source>
</evidence>
<sequence>MSTNITTPPKIEIAKTQAGIDITVGYADKLMQPEDAVLLTRGGGDLKIYQELLRDEQVLSCWQQRQSALTSKETFVEPGGTSAIDKKAADAMKEMLQSLEWDDITKKMMYGLLYGYSVSELMWASDGSMLMIDDIKIRKQRRFRFGPGGELYLITQDQPTGKLMQCTLSGPVTRNKSNPHGPKFWVYSTGADNSDDPYGLGLGHQLYWPVFFKRSNIKFWLIFLEKFGTPTAMAKLPQAMMDSRTLQGRALEALRSIQSSSAVVFPEGAEVELIEAARSGTADYSTLHERMDKAIAKIILSQTMTTDDGSSRAQSQVHQQVRDDVVKADSDLICGSFNTRVIPWWTSLNFENAKPPKVWRKTEEAEDLHARAKRDTKIFDMGLRPTKEYLISTYGPQYSKWVRTDVADSATSFAEGDASLSFSFNMKPETALLYFQNKGLDLTFSWKDMLAESHSYAFTVAKMMEVDLLHEVRKQVDQAIASGSTLQQFIKELKPRLRQAGWWGKKAMIDPITGKSVTAQLGSARRLETIFRANLQAAYAAGHWANAQATKASIPYLMYDAVDDDRTRPEHKSWDGLVLPVDDPFWNTHYPPNGWGCRCGTIQMSQSDLDQEGLSVSKSPWTRTKRWKNPRTGERRKVPVGIDPSWDYNPGKAGMQRLLQVFREKIDNLPDGMRLRMLAWARNNSIAI</sequence>
<reference evidence="2" key="1">
    <citation type="journal article" date="2021" name="Proc. Natl. Acad. Sci. U.S.A.">
        <title>Global biogeography of chemosynthetic symbionts reveals both localized and globally distributed symbiont groups. .</title>
        <authorList>
            <person name="Osvatic J.T."/>
            <person name="Wilkins L.G.E."/>
            <person name="Leibrecht L."/>
            <person name="Leray M."/>
            <person name="Zauner S."/>
            <person name="Polzin J."/>
            <person name="Camacho Y."/>
            <person name="Gros O."/>
            <person name="van Gils J.A."/>
            <person name="Eisen J.A."/>
            <person name="Petersen J.M."/>
            <person name="Yuen B."/>
        </authorList>
    </citation>
    <scope>NUCLEOTIDE SEQUENCE</scope>
    <source>
        <strain evidence="2">MAGL173</strain>
    </source>
</reference>
<dbReference type="Pfam" id="PF06074">
    <property type="entry name" value="Portal_Mu"/>
    <property type="match status" value="1"/>
</dbReference>
<dbReference type="Pfam" id="PF04233">
    <property type="entry name" value="Phage_Mu_F"/>
    <property type="match status" value="1"/>
</dbReference>
<dbReference type="InterPro" id="IPR009279">
    <property type="entry name" value="Portal_Mu"/>
</dbReference>
<name>A0A9E4N0S2_9GAMM</name>
<gene>
    <name evidence="2" type="ORF">JAZ04_11695</name>
</gene>
<evidence type="ECO:0000313" key="3">
    <source>
        <dbReference type="Proteomes" id="UP000886687"/>
    </source>
</evidence>
<protein>
    <submittedName>
        <fullName evidence="2">DUF935 family protein</fullName>
    </submittedName>
</protein>
<dbReference type="AlphaFoldDB" id="A0A9E4N0S2"/>